<accession>A0A319D0N5</accession>
<organism evidence="1 2">
    <name type="scientific">Aspergillus ellipticus CBS 707.79</name>
    <dbReference type="NCBI Taxonomy" id="1448320"/>
    <lineage>
        <taxon>Eukaryota</taxon>
        <taxon>Fungi</taxon>
        <taxon>Dikarya</taxon>
        <taxon>Ascomycota</taxon>
        <taxon>Pezizomycotina</taxon>
        <taxon>Eurotiomycetes</taxon>
        <taxon>Eurotiomycetidae</taxon>
        <taxon>Eurotiales</taxon>
        <taxon>Aspergillaceae</taxon>
        <taxon>Aspergillus</taxon>
        <taxon>Aspergillus subgen. Circumdati</taxon>
    </lineage>
</organism>
<proteinExistence type="predicted"/>
<dbReference type="VEuPathDB" id="FungiDB:BO71DRAFT_433133"/>
<gene>
    <name evidence="1" type="ORF">BO71DRAFT_433133</name>
</gene>
<dbReference type="Proteomes" id="UP000247810">
    <property type="component" value="Unassembled WGS sequence"/>
</dbReference>
<keyword evidence="2" id="KW-1185">Reference proteome</keyword>
<name>A0A319D0N5_9EURO</name>
<protein>
    <submittedName>
        <fullName evidence="1">Uncharacterized protein</fullName>
    </submittedName>
</protein>
<reference evidence="1 2" key="1">
    <citation type="submission" date="2018-02" db="EMBL/GenBank/DDBJ databases">
        <title>The genomes of Aspergillus section Nigri reveals drivers in fungal speciation.</title>
        <authorList>
            <consortium name="DOE Joint Genome Institute"/>
            <person name="Vesth T.C."/>
            <person name="Nybo J."/>
            <person name="Theobald S."/>
            <person name="Brandl J."/>
            <person name="Frisvad J.C."/>
            <person name="Nielsen K.F."/>
            <person name="Lyhne E.K."/>
            <person name="Kogle M.E."/>
            <person name="Kuo A."/>
            <person name="Riley R."/>
            <person name="Clum A."/>
            <person name="Nolan M."/>
            <person name="Lipzen A."/>
            <person name="Salamov A."/>
            <person name="Henrissat B."/>
            <person name="Wiebenga A."/>
            <person name="De vries R.P."/>
            <person name="Grigoriev I.V."/>
            <person name="Mortensen U.H."/>
            <person name="Andersen M.R."/>
            <person name="Baker S.E."/>
        </authorList>
    </citation>
    <scope>NUCLEOTIDE SEQUENCE [LARGE SCALE GENOMIC DNA]</scope>
    <source>
        <strain evidence="1 2">CBS 707.79</strain>
    </source>
</reference>
<dbReference type="OrthoDB" id="10585785at2759"/>
<evidence type="ECO:0000313" key="2">
    <source>
        <dbReference type="Proteomes" id="UP000247810"/>
    </source>
</evidence>
<dbReference type="AlphaFoldDB" id="A0A319D0N5"/>
<dbReference type="EMBL" id="KZ825954">
    <property type="protein sequence ID" value="PYH91155.1"/>
    <property type="molecule type" value="Genomic_DNA"/>
</dbReference>
<evidence type="ECO:0000313" key="1">
    <source>
        <dbReference type="EMBL" id="PYH91155.1"/>
    </source>
</evidence>
<sequence>MALPRKLERAVQNIKDLLGDDQGRYVHDGVFISFKTARRQLEKCRDLLDDGSPLKQNHWVESRLGELNFIISTLQKRGFIREDGSKEVPFRVGHAVIGPWANTVEVLVRDLILLNAGKKGVLPRSQDPANPLNYLHLPRYDGRNKLEEHEIHRLRKCMDRFQSVLDYLMLLEYQLDDL</sequence>